<evidence type="ECO:0000313" key="6">
    <source>
        <dbReference type="Proteomes" id="UP000730618"/>
    </source>
</evidence>
<feature type="domain" description="HTH araC/xylS-type" evidence="4">
    <location>
        <begin position="186"/>
        <end position="284"/>
    </location>
</feature>
<keyword evidence="1" id="KW-0805">Transcription regulation</keyword>
<keyword evidence="2" id="KW-0238">DNA-binding</keyword>
<comment type="caution">
    <text evidence="5">The sequence shown here is derived from an EMBL/GenBank/DDBJ whole genome shotgun (WGS) entry which is preliminary data.</text>
</comment>
<evidence type="ECO:0000313" key="5">
    <source>
        <dbReference type="EMBL" id="CAG7635292.1"/>
    </source>
</evidence>
<organism evidence="5 6">
    <name type="scientific">Paenibacillus allorhizosphaerae</name>
    <dbReference type="NCBI Taxonomy" id="2849866"/>
    <lineage>
        <taxon>Bacteria</taxon>
        <taxon>Bacillati</taxon>
        <taxon>Bacillota</taxon>
        <taxon>Bacilli</taxon>
        <taxon>Bacillales</taxon>
        <taxon>Paenibacillaceae</taxon>
        <taxon>Paenibacillus</taxon>
    </lineage>
</organism>
<dbReference type="PANTHER" id="PTHR43280:SF28">
    <property type="entry name" value="HTH-TYPE TRANSCRIPTIONAL ACTIVATOR RHAS"/>
    <property type="match status" value="1"/>
</dbReference>
<dbReference type="InterPro" id="IPR018060">
    <property type="entry name" value="HTH_AraC"/>
</dbReference>
<dbReference type="RefSeq" id="WP_218098464.1">
    <property type="nucleotide sequence ID" value="NZ_CAJVCE010000005.1"/>
</dbReference>
<name>A0ABN7TJ08_9BACL</name>
<proteinExistence type="predicted"/>
<dbReference type="SMART" id="SM00342">
    <property type="entry name" value="HTH_ARAC"/>
    <property type="match status" value="1"/>
</dbReference>
<protein>
    <submittedName>
        <fullName evidence="5">HTH-type transcriptional activator RhaR</fullName>
    </submittedName>
</protein>
<evidence type="ECO:0000259" key="4">
    <source>
        <dbReference type="PROSITE" id="PS01124"/>
    </source>
</evidence>
<reference evidence="5 6" key="1">
    <citation type="submission" date="2021-06" db="EMBL/GenBank/DDBJ databases">
        <authorList>
            <person name="Criscuolo A."/>
        </authorList>
    </citation>
    <scope>NUCLEOTIDE SEQUENCE [LARGE SCALE GENOMIC DNA]</scope>
    <source>
        <strain evidence="6">CIP 111802</strain>
    </source>
</reference>
<evidence type="ECO:0000256" key="2">
    <source>
        <dbReference type="ARBA" id="ARBA00023125"/>
    </source>
</evidence>
<dbReference type="EMBL" id="CAJVCE010000005">
    <property type="protein sequence ID" value="CAG7635292.1"/>
    <property type="molecule type" value="Genomic_DNA"/>
</dbReference>
<evidence type="ECO:0000256" key="1">
    <source>
        <dbReference type="ARBA" id="ARBA00023015"/>
    </source>
</evidence>
<dbReference type="PANTHER" id="PTHR43280">
    <property type="entry name" value="ARAC-FAMILY TRANSCRIPTIONAL REGULATOR"/>
    <property type="match status" value="1"/>
</dbReference>
<dbReference type="Proteomes" id="UP000730618">
    <property type="component" value="Unassembled WGS sequence"/>
</dbReference>
<gene>
    <name evidence="5" type="primary">rhaR_31</name>
    <name evidence="5" type="ORF">PAECIP111802_02122</name>
</gene>
<sequence>MDNLELSIPPLPQFITANRLQYERGFTHFERSFPLYDILYVTQGSFHMTEDGKEYNLEANHLLVLEPFKRHWGHRACPPGTKLYYLHFKHPAPVRTVPGEEIQWNSMLPSQNHWDHEPAEQFMYIPKMAVLDPDATVPLLEEIVRRKRRFTLENQLPLQALSAQFFMLLQKAVRSQSGTRSHEISRLVVEDLRARMEEPFRLEALASRLNYHIDYLSKCLKKHTGLTPVQYLNRLRMEQAKQLLERSNLTLQEISEKVGIHDYNYFFRLFRKHTGISPFRYRQQHKQ</sequence>
<evidence type="ECO:0000256" key="3">
    <source>
        <dbReference type="ARBA" id="ARBA00023163"/>
    </source>
</evidence>
<dbReference type="Pfam" id="PF12833">
    <property type="entry name" value="HTH_18"/>
    <property type="match status" value="1"/>
</dbReference>
<keyword evidence="3" id="KW-0804">Transcription</keyword>
<accession>A0ABN7TJ08</accession>
<dbReference type="PROSITE" id="PS00041">
    <property type="entry name" value="HTH_ARAC_FAMILY_1"/>
    <property type="match status" value="1"/>
</dbReference>
<dbReference type="PROSITE" id="PS01124">
    <property type="entry name" value="HTH_ARAC_FAMILY_2"/>
    <property type="match status" value="1"/>
</dbReference>
<keyword evidence="6" id="KW-1185">Reference proteome</keyword>
<dbReference type="InterPro" id="IPR018062">
    <property type="entry name" value="HTH_AraC-typ_CS"/>
</dbReference>